<evidence type="ECO:0000313" key="2">
    <source>
        <dbReference type="Proteomes" id="UP000305948"/>
    </source>
</evidence>
<gene>
    <name evidence="1" type="ORF">OE88DRAFT_1740378</name>
</gene>
<organism evidence="1 2">
    <name type="scientific">Heliocybe sulcata</name>
    <dbReference type="NCBI Taxonomy" id="5364"/>
    <lineage>
        <taxon>Eukaryota</taxon>
        <taxon>Fungi</taxon>
        <taxon>Dikarya</taxon>
        <taxon>Basidiomycota</taxon>
        <taxon>Agaricomycotina</taxon>
        <taxon>Agaricomycetes</taxon>
        <taxon>Gloeophyllales</taxon>
        <taxon>Gloeophyllaceae</taxon>
        <taxon>Heliocybe</taxon>
    </lineage>
</organism>
<dbReference type="Proteomes" id="UP000305948">
    <property type="component" value="Unassembled WGS sequence"/>
</dbReference>
<evidence type="ECO:0000313" key="1">
    <source>
        <dbReference type="EMBL" id="TFK45391.1"/>
    </source>
</evidence>
<accession>A0A5C3MVC5</accession>
<proteinExistence type="predicted"/>
<dbReference type="EMBL" id="ML213545">
    <property type="protein sequence ID" value="TFK45391.1"/>
    <property type="molecule type" value="Genomic_DNA"/>
</dbReference>
<dbReference type="AlphaFoldDB" id="A0A5C3MVC5"/>
<reference evidence="1 2" key="1">
    <citation type="journal article" date="2019" name="Nat. Ecol. Evol.">
        <title>Megaphylogeny resolves global patterns of mushroom evolution.</title>
        <authorList>
            <person name="Varga T."/>
            <person name="Krizsan K."/>
            <person name="Foldi C."/>
            <person name="Dima B."/>
            <person name="Sanchez-Garcia M."/>
            <person name="Sanchez-Ramirez S."/>
            <person name="Szollosi G.J."/>
            <person name="Szarkandi J.G."/>
            <person name="Papp V."/>
            <person name="Albert L."/>
            <person name="Andreopoulos W."/>
            <person name="Angelini C."/>
            <person name="Antonin V."/>
            <person name="Barry K.W."/>
            <person name="Bougher N.L."/>
            <person name="Buchanan P."/>
            <person name="Buyck B."/>
            <person name="Bense V."/>
            <person name="Catcheside P."/>
            <person name="Chovatia M."/>
            <person name="Cooper J."/>
            <person name="Damon W."/>
            <person name="Desjardin D."/>
            <person name="Finy P."/>
            <person name="Geml J."/>
            <person name="Haridas S."/>
            <person name="Hughes K."/>
            <person name="Justo A."/>
            <person name="Karasinski D."/>
            <person name="Kautmanova I."/>
            <person name="Kiss B."/>
            <person name="Kocsube S."/>
            <person name="Kotiranta H."/>
            <person name="LaButti K.M."/>
            <person name="Lechner B.E."/>
            <person name="Liimatainen K."/>
            <person name="Lipzen A."/>
            <person name="Lukacs Z."/>
            <person name="Mihaltcheva S."/>
            <person name="Morgado L.N."/>
            <person name="Niskanen T."/>
            <person name="Noordeloos M.E."/>
            <person name="Ohm R.A."/>
            <person name="Ortiz-Santana B."/>
            <person name="Ovrebo C."/>
            <person name="Racz N."/>
            <person name="Riley R."/>
            <person name="Savchenko A."/>
            <person name="Shiryaev A."/>
            <person name="Soop K."/>
            <person name="Spirin V."/>
            <person name="Szebenyi C."/>
            <person name="Tomsovsky M."/>
            <person name="Tulloss R.E."/>
            <person name="Uehling J."/>
            <person name="Grigoriev I.V."/>
            <person name="Vagvolgyi C."/>
            <person name="Papp T."/>
            <person name="Martin F.M."/>
            <person name="Miettinen O."/>
            <person name="Hibbett D.S."/>
            <person name="Nagy L.G."/>
        </authorList>
    </citation>
    <scope>NUCLEOTIDE SEQUENCE [LARGE SCALE GENOMIC DNA]</scope>
    <source>
        <strain evidence="1 2">OMC1185</strain>
    </source>
</reference>
<sequence length="157" mass="16659">MNGRTLSDNSSGTHFGYTRIVAHDAQTEQALALLIPRPRKIRGDDGVWRGLSTGEEAGASREVDAATAEKFAEVGVLSADLSALDTRTAPSSPSQQHREHAPELVVSVVASVMDESGDVLGKRVCERQVPQELVVDDGGKRQVPVMLVTPEKSGGVS</sequence>
<keyword evidence="2" id="KW-1185">Reference proteome</keyword>
<protein>
    <submittedName>
        <fullName evidence="1">Uncharacterized protein</fullName>
    </submittedName>
</protein>
<name>A0A5C3MVC5_9AGAM</name>